<accession>A0A7S1FYU3</accession>
<name>A0A7S1FYU3_9STRA</name>
<protein>
    <submittedName>
        <fullName evidence="2">Uncharacterized protein</fullName>
    </submittedName>
</protein>
<evidence type="ECO:0000313" key="2">
    <source>
        <dbReference type="EMBL" id="CAD8898084.1"/>
    </source>
</evidence>
<evidence type="ECO:0000256" key="1">
    <source>
        <dbReference type="SAM" id="MobiDB-lite"/>
    </source>
</evidence>
<organism evidence="2">
    <name type="scientific">Corethron hystrix</name>
    <dbReference type="NCBI Taxonomy" id="216773"/>
    <lineage>
        <taxon>Eukaryota</taxon>
        <taxon>Sar</taxon>
        <taxon>Stramenopiles</taxon>
        <taxon>Ochrophyta</taxon>
        <taxon>Bacillariophyta</taxon>
        <taxon>Coscinodiscophyceae</taxon>
        <taxon>Corethrophycidae</taxon>
        <taxon>Corethrales</taxon>
        <taxon>Corethraceae</taxon>
        <taxon>Corethron</taxon>
    </lineage>
</organism>
<sequence length="373" mass="41593">MSTITQKTVQQRSKLKKKKPVALVSPTGSSDSCRPCLFDDDRPLLLESLLEHHTIIEEVGGDEQHRPGYKLVERIPSIISGVDNETVSSSFGLSRKKDNQQRRPGNKDAFLSSPPSCLKGKTHTRKMTEDTVLTEASSFDSIVEYEGGYRHKQHREAIEAVPRQRVTFRYPIVSGPGSPLAKGPEPPPLAKATNSPQYLAQIVGAGLVRGSKHASHTISCKKNKKDCGTSLPPFYRENADLELQVQNRCHTPLDYPERNFHDSLVPCNQQSKVKSGHTSLEEKNTLTQTTTIPHLLSFDDDEEGHCHENCGFIRKRTTTIHSLHLPVTPSPQKNVEDEGVGMSAEIVLQERRKLIRRHTSDSSLVGLQFLDDI</sequence>
<feature type="compositionally biased region" description="Polar residues" evidence="1">
    <location>
        <begin position="1"/>
        <end position="12"/>
    </location>
</feature>
<feature type="region of interest" description="Disordered" evidence="1">
    <location>
        <begin position="89"/>
        <end position="125"/>
    </location>
</feature>
<reference evidence="2" key="1">
    <citation type="submission" date="2021-01" db="EMBL/GenBank/DDBJ databases">
        <authorList>
            <person name="Corre E."/>
            <person name="Pelletier E."/>
            <person name="Niang G."/>
            <person name="Scheremetjew M."/>
            <person name="Finn R."/>
            <person name="Kale V."/>
            <person name="Holt S."/>
            <person name="Cochrane G."/>
            <person name="Meng A."/>
            <person name="Brown T."/>
            <person name="Cohen L."/>
        </authorList>
    </citation>
    <scope>NUCLEOTIDE SEQUENCE</scope>
    <source>
        <strain evidence="2">308</strain>
    </source>
</reference>
<feature type="region of interest" description="Disordered" evidence="1">
    <location>
        <begin position="1"/>
        <end position="32"/>
    </location>
</feature>
<proteinExistence type="predicted"/>
<dbReference type="EMBL" id="HBFR01034661">
    <property type="protein sequence ID" value="CAD8898084.1"/>
    <property type="molecule type" value="Transcribed_RNA"/>
</dbReference>
<dbReference type="AlphaFoldDB" id="A0A7S1FYU3"/>
<gene>
    <name evidence="2" type="ORF">CHYS00102_LOCUS25298</name>
</gene>